<evidence type="ECO:0000313" key="2">
    <source>
        <dbReference type="Proteomes" id="UP000717515"/>
    </source>
</evidence>
<dbReference type="Proteomes" id="UP000717515">
    <property type="component" value="Unassembled WGS sequence"/>
</dbReference>
<evidence type="ECO:0000313" key="1">
    <source>
        <dbReference type="EMBL" id="KAG9324841.1"/>
    </source>
</evidence>
<gene>
    <name evidence="1" type="ORF">KVV02_001586</name>
</gene>
<sequence length="438" mass="48358">MGRRNVDNERLVVGMDTRDRRQRKSRCLTSALLFVLFVVALAFCHHLGYPPHRPHPHPHPHPPRVPWDGPRKIVIQESKALIMLGWGKADLVSQVILETAPVQHITLHVLQAEVSQPKSSSDPMDCRRQGGPVLQFKVATILDSKLVTFYIPEDDPEDSGRLTIKIQVPDGFDGSLIIQGSFLNIRGSTAAQSFLGWHWHWHWHWHWPWQRQRQVRFSELSLTTDEGSIDLHGGLTRAAVFKAVVKRRGDIHTGTLEEAVLGGGFEAVVQSAVGLVSLDARMTRSMEWPTGGYHIKAVAGQGRLHLNVQEDKAIAIGERGGRGVPPGLLRIEAESKDGEMDARVELMDGQALQLDAESADGAIVKLSDKYSGKFSAASTNGEAMVVPKEESESVIHYHRLGRKERRGVKYPAGAEGLKDIVGDHVLVTGAGATQIIFV</sequence>
<dbReference type="EMBL" id="JAIFTL010000055">
    <property type="protein sequence ID" value="KAG9324841.1"/>
    <property type="molecule type" value="Genomic_DNA"/>
</dbReference>
<organism evidence="1 2">
    <name type="scientific">Mortierella alpina</name>
    <name type="common">Oleaginous fungus</name>
    <name type="synonym">Mortierella renispora</name>
    <dbReference type="NCBI Taxonomy" id="64518"/>
    <lineage>
        <taxon>Eukaryota</taxon>
        <taxon>Fungi</taxon>
        <taxon>Fungi incertae sedis</taxon>
        <taxon>Mucoromycota</taxon>
        <taxon>Mortierellomycotina</taxon>
        <taxon>Mortierellomycetes</taxon>
        <taxon>Mortierellales</taxon>
        <taxon>Mortierellaceae</taxon>
        <taxon>Mortierella</taxon>
    </lineage>
</organism>
<accession>A0A9P8A903</accession>
<comment type="caution">
    <text evidence="1">The sequence shown here is derived from an EMBL/GenBank/DDBJ whole genome shotgun (WGS) entry which is preliminary data.</text>
</comment>
<dbReference type="AlphaFoldDB" id="A0A9P8A903"/>
<proteinExistence type="predicted"/>
<protein>
    <submittedName>
        <fullName evidence="1">Uncharacterized protein</fullName>
    </submittedName>
</protein>
<reference evidence="1" key="1">
    <citation type="submission" date="2021-07" db="EMBL/GenBank/DDBJ databases">
        <title>Draft genome of Mortierella alpina, strain LL118, isolated from an aspen leaf litter sample.</title>
        <authorList>
            <person name="Yang S."/>
            <person name="Vinatzer B.A."/>
        </authorList>
    </citation>
    <scope>NUCLEOTIDE SEQUENCE</scope>
    <source>
        <strain evidence="1">LL118</strain>
    </source>
</reference>
<name>A0A9P8A903_MORAP</name>